<evidence type="ECO:0000313" key="1">
    <source>
        <dbReference type="EMBL" id="WDF82879.1"/>
    </source>
</evidence>
<proteinExistence type="predicted"/>
<dbReference type="NCBIfam" id="NF046040">
    <property type="entry name" value="RelB_antitoxin"/>
    <property type="match status" value="1"/>
</dbReference>
<dbReference type="EMBL" id="CP117884">
    <property type="protein sequence ID" value="WDF82879.1"/>
    <property type="molecule type" value="Genomic_DNA"/>
</dbReference>
<gene>
    <name evidence="1" type="ORF">PQ472_01150</name>
</gene>
<name>A0ABY7WSV7_9LACO</name>
<dbReference type="InterPro" id="IPR046257">
    <property type="entry name" value="DUF6290"/>
</dbReference>
<organism evidence="1 2">
    <name type="scientific">Lacticaseibacillus pabuli</name>
    <dbReference type="NCBI Taxonomy" id="3025672"/>
    <lineage>
        <taxon>Bacteria</taxon>
        <taxon>Bacillati</taxon>
        <taxon>Bacillota</taxon>
        <taxon>Bacilli</taxon>
        <taxon>Lactobacillales</taxon>
        <taxon>Lactobacillaceae</taxon>
        <taxon>Lacticaseibacillus</taxon>
    </lineage>
</organism>
<sequence>MSEYKVTSLRFDKDQYHEVHELAAFYGVSVTRFMREAVLEKVEDDKDYNEAIERLRDKDKAIVSRAEILNELGLANEQ</sequence>
<reference evidence="1 2" key="1">
    <citation type="submission" date="2023-02" db="EMBL/GenBank/DDBJ databases">
        <title>Genome sequence of Lacticaseibacillus sp. KACC 23028.</title>
        <authorList>
            <person name="Kim S."/>
            <person name="Heo J."/>
            <person name="Kwon S.-W."/>
        </authorList>
    </citation>
    <scope>NUCLEOTIDE SEQUENCE [LARGE SCALE GENOMIC DNA]</scope>
    <source>
        <strain evidence="1 2">KACC 23028</strain>
    </source>
</reference>
<evidence type="ECO:0000313" key="2">
    <source>
        <dbReference type="Proteomes" id="UP001220377"/>
    </source>
</evidence>
<dbReference type="Proteomes" id="UP001220377">
    <property type="component" value="Chromosome"/>
</dbReference>
<protein>
    <submittedName>
        <fullName evidence="1">DUF6290 family protein</fullName>
    </submittedName>
</protein>
<dbReference type="RefSeq" id="WP_274260633.1">
    <property type="nucleotide sequence ID" value="NZ_CP117884.1"/>
</dbReference>
<dbReference type="Pfam" id="PF19807">
    <property type="entry name" value="DUF6290"/>
    <property type="match status" value="1"/>
</dbReference>
<keyword evidence="2" id="KW-1185">Reference proteome</keyword>
<accession>A0ABY7WSV7</accession>